<keyword evidence="2" id="KW-1185">Reference proteome</keyword>
<accession>A0AAD2H5P4</accession>
<feature type="non-terminal residue" evidence="1">
    <location>
        <position position="98"/>
    </location>
</feature>
<gene>
    <name evidence="1" type="ORF">MYCIT1_LOCUS13707</name>
</gene>
<reference evidence="1" key="1">
    <citation type="submission" date="2023-11" db="EMBL/GenBank/DDBJ databases">
        <authorList>
            <person name="De Vega J J."/>
            <person name="De Vega J J."/>
        </authorList>
    </citation>
    <scope>NUCLEOTIDE SEQUENCE</scope>
</reference>
<evidence type="ECO:0000313" key="1">
    <source>
        <dbReference type="EMBL" id="CAK5269751.1"/>
    </source>
</evidence>
<evidence type="ECO:0000313" key="2">
    <source>
        <dbReference type="Proteomes" id="UP001295794"/>
    </source>
</evidence>
<comment type="caution">
    <text evidence="1">The sequence shown here is derived from an EMBL/GenBank/DDBJ whole genome shotgun (WGS) entry which is preliminary data.</text>
</comment>
<proteinExistence type="predicted"/>
<dbReference type="AlphaFoldDB" id="A0AAD2H5P4"/>
<dbReference type="EMBL" id="CAVNYO010000151">
    <property type="protein sequence ID" value="CAK5269751.1"/>
    <property type="molecule type" value="Genomic_DNA"/>
</dbReference>
<organism evidence="1 2">
    <name type="scientific">Mycena citricolor</name>
    <dbReference type="NCBI Taxonomy" id="2018698"/>
    <lineage>
        <taxon>Eukaryota</taxon>
        <taxon>Fungi</taxon>
        <taxon>Dikarya</taxon>
        <taxon>Basidiomycota</taxon>
        <taxon>Agaricomycotina</taxon>
        <taxon>Agaricomycetes</taxon>
        <taxon>Agaricomycetidae</taxon>
        <taxon>Agaricales</taxon>
        <taxon>Marasmiineae</taxon>
        <taxon>Mycenaceae</taxon>
        <taxon>Mycena</taxon>
    </lineage>
</organism>
<dbReference type="Proteomes" id="UP001295794">
    <property type="component" value="Unassembled WGS sequence"/>
</dbReference>
<sequence>FSANSLSRDSASSNPTSSHIVVTTEIFGNASSPEMLEQLQVLLGCAVHADVCNTMCVQDARESASLCISERVSVSWSESGGCPAHAYASWISSLNALS</sequence>
<protein>
    <submittedName>
        <fullName evidence="1">Uncharacterized protein</fullName>
    </submittedName>
</protein>
<name>A0AAD2H5P4_9AGAR</name>